<dbReference type="Gene3D" id="3.30.1460.30">
    <property type="entry name" value="YgaC/TfoX-N like chaperone"/>
    <property type="match status" value="1"/>
</dbReference>
<dbReference type="AlphaFoldDB" id="A0A292DLD1"/>
<evidence type="ECO:0000313" key="2">
    <source>
        <dbReference type="Proteomes" id="UP000293637"/>
    </source>
</evidence>
<sequence>MATSEQFFTQIMTNINSTSVKTRKMMGEYLIYYDDVLIGGLYDNQLLVKMTTQSRKIATNYPSVRPYPGAKPMIKVDVNITNEALLSIFEVIADDLKTNKH</sequence>
<dbReference type="GeneID" id="58091738"/>
<dbReference type="SUPFAM" id="SSF159894">
    <property type="entry name" value="YgaC/TfoX-N like"/>
    <property type="match status" value="1"/>
</dbReference>
<accession>A0A292DLD1</accession>
<reference evidence="1 2" key="1">
    <citation type="journal article" date="2019" name="Sci. Transl. Med.">
        <title>Quorum sensing between bacterial species on the skin protects against epidermal injury in atopic dermatitis.</title>
        <authorList>
            <person name="Williams M.R."/>
        </authorList>
    </citation>
    <scope>NUCLEOTIDE SEQUENCE [LARGE SCALE GENOMIC DNA]</scope>
    <source>
        <strain evidence="1 2">E7</strain>
    </source>
</reference>
<protein>
    <submittedName>
        <fullName evidence="1">Transcriptional regulator</fullName>
    </submittedName>
</protein>
<comment type="caution">
    <text evidence="1">The sequence shown here is derived from an EMBL/GenBank/DDBJ whole genome shotgun (WGS) entry which is preliminary data.</text>
</comment>
<dbReference type="Proteomes" id="UP000293637">
    <property type="component" value="Unassembled WGS sequence"/>
</dbReference>
<dbReference type="RefSeq" id="WP_002492730.1">
    <property type="nucleotide sequence ID" value="NZ_AP021848.1"/>
</dbReference>
<name>A0A292DLD1_STALU</name>
<organism evidence="1 2">
    <name type="scientific">Staphylococcus lugdunensis</name>
    <dbReference type="NCBI Taxonomy" id="28035"/>
    <lineage>
        <taxon>Bacteria</taxon>
        <taxon>Bacillati</taxon>
        <taxon>Bacillota</taxon>
        <taxon>Bacilli</taxon>
        <taxon>Bacillales</taxon>
        <taxon>Staphylococcaceae</taxon>
        <taxon>Staphylococcus</taxon>
    </lineage>
</organism>
<dbReference type="EMBL" id="SCHB01000007">
    <property type="protein sequence ID" value="TBW71573.1"/>
    <property type="molecule type" value="Genomic_DNA"/>
</dbReference>
<proteinExistence type="predicted"/>
<evidence type="ECO:0000313" key="1">
    <source>
        <dbReference type="EMBL" id="TBW71573.1"/>
    </source>
</evidence>
<gene>
    <name evidence="1" type="ORF">EQ812_10215</name>
</gene>